<evidence type="ECO:0000313" key="3">
    <source>
        <dbReference type="Proteomes" id="UP000429552"/>
    </source>
</evidence>
<dbReference type="InterPro" id="IPR001466">
    <property type="entry name" value="Beta-lactam-related"/>
</dbReference>
<gene>
    <name evidence="2" type="ORF">Sliba_02970</name>
</gene>
<accession>A0A640T9I8</accession>
<protein>
    <recommendedName>
        <fullName evidence="1">Beta-lactamase-related domain-containing protein</fullName>
    </recommendedName>
</protein>
<dbReference type="Proteomes" id="UP000429552">
    <property type="component" value="Unassembled WGS sequence"/>
</dbReference>
<dbReference type="AlphaFoldDB" id="A0A640T9I8"/>
<sequence length="488" mass="50893">MPGHAPERIEAGGTTANAACDQALCTLTPVNSRELMGKAYDGEGRDMLDGLSEYCTGKLAEHGCPSVSVAVAERGEVVLAAAYGSADVATGRPATPDTVYGLASVTKPMTATAVCRAADEGLLDLDAPVPLPGADRWPAPSVRQLLQHRGGLGPYYDWDYGDGERVRDPDRYAVPHRAPGTGFGYANLGYRLLGRLLEQATGQDLGACVRTRVFEPLGLTGCHLGPVPPGPAPSALRYTSDGRAYPDYDCGHPGATLGWAPAGELALFAQSYDRLLKPETAAAVRHALPVNEHLGYGLGWCLSSGDGPLVQSHGGGGPGVAAMAVAVPERRLSVAVLTNCTNKAARDAILQYVLGELVPGHSAESITPTFTGSPRPMTLPEGEWTGRISAPEREVPLTLRVLPGRQIELRLAGASATVPASASASWDLHASFPLQLPTADARINSPELGLGLRLEAGALTGEAHAYKNGDTEGRLGNFLSHPCTLAPA</sequence>
<name>A0A640T9I8_STRNI</name>
<dbReference type="Gene3D" id="3.40.710.10">
    <property type="entry name" value="DD-peptidase/beta-lactamase superfamily"/>
    <property type="match status" value="1"/>
</dbReference>
<feature type="domain" description="Beta-lactamase-related" evidence="1">
    <location>
        <begin position="57"/>
        <end position="348"/>
    </location>
</feature>
<dbReference type="InterPro" id="IPR012338">
    <property type="entry name" value="Beta-lactam/transpept-like"/>
</dbReference>
<evidence type="ECO:0000259" key="1">
    <source>
        <dbReference type="Pfam" id="PF00144"/>
    </source>
</evidence>
<dbReference type="Pfam" id="PF00144">
    <property type="entry name" value="Beta-lactamase"/>
    <property type="match status" value="1"/>
</dbReference>
<dbReference type="EMBL" id="BLIP01000001">
    <property type="protein sequence ID" value="GFE19844.1"/>
    <property type="molecule type" value="Genomic_DNA"/>
</dbReference>
<proteinExistence type="predicted"/>
<dbReference type="InterPro" id="IPR050491">
    <property type="entry name" value="AmpC-like"/>
</dbReference>
<organism evidence="2 3">
    <name type="scientific">Streptomyces nigrescens</name>
    <dbReference type="NCBI Taxonomy" id="1920"/>
    <lineage>
        <taxon>Bacteria</taxon>
        <taxon>Bacillati</taxon>
        <taxon>Actinomycetota</taxon>
        <taxon>Actinomycetes</taxon>
        <taxon>Kitasatosporales</taxon>
        <taxon>Streptomycetaceae</taxon>
        <taxon>Streptomyces</taxon>
    </lineage>
</organism>
<comment type="caution">
    <text evidence="2">The sequence shown here is derived from an EMBL/GenBank/DDBJ whole genome shotgun (WGS) entry which is preliminary data.</text>
</comment>
<reference evidence="2 3" key="1">
    <citation type="submission" date="2019-12" db="EMBL/GenBank/DDBJ databases">
        <title>Whole genome shotgun sequence of Streptomyces libani subsp. libani NBRC 13452.</title>
        <authorList>
            <person name="Ichikawa N."/>
            <person name="Kimura A."/>
            <person name="Kitahashi Y."/>
            <person name="Komaki H."/>
            <person name="Tamura T."/>
        </authorList>
    </citation>
    <scope>NUCLEOTIDE SEQUENCE [LARGE SCALE GENOMIC DNA]</scope>
    <source>
        <strain evidence="2 3">NBRC 13452</strain>
    </source>
</reference>
<dbReference type="PANTHER" id="PTHR46825:SF9">
    <property type="entry name" value="BETA-LACTAMASE-RELATED DOMAIN-CONTAINING PROTEIN"/>
    <property type="match status" value="1"/>
</dbReference>
<evidence type="ECO:0000313" key="2">
    <source>
        <dbReference type="EMBL" id="GFE19844.1"/>
    </source>
</evidence>
<dbReference type="PANTHER" id="PTHR46825">
    <property type="entry name" value="D-ALANYL-D-ALANINE-CARBOXYPEPTIDASE/ENDOPEPTIDASE AMPH"/>
    <property type="match status" value="1"/>
</dbReference>
<dbReference type="SUPFAM" id="SSF56601">
    <property type="entry name" value="beta-lactamase/transpeptidase-like"/>
    <property type="match status" value="1"/>
</dbReference>